<evidence type="ECO:0000313" key="2">
    <source>
        <dbReference type="EMBL" id="CAA9268349.1"/>
    </source>
</evidence>
<dbReference type="SUPFAM" id="SSF109854">
    <property type="entry name" value="DinB/YfiT-like putative metalloenzymes"/>
    <property type="match status" value="1"/>
</dbReference>
<protein>
    <recommendedName>
        <fullName evidence="1">DinB-like domain-containing protein</fullName>
    </recommendedName>
</protein>
<dbReference type="InterPro" id="IPR024775">
    <property type="entry name" value="DinB-like"/>
</dbReference>
<dbReference type="Pfam" id="PF12867">
    <property type="entry name" value="DinB_2"/>
    <property type="match status" value="1"/>
</dbReference>
<dbReference type="InterPro" id="IPR034660">
    <property type="entry name" value="DinB/YfiT-like"/>
</dbReference>
<evidence type="ECO:0000259" key="1">
    <source>
        <dbReference type="Pfam" id="PF12867"/>
    </source>
</evidence>
<name>A0A6J4J246_9ACTN</name>
<dbReference type="EMBL" id="CADCTF010000154">
    <property type="protein sequence ID" value="CAA9268349.1"/>
    <property type="molecule type" value="Genomic_DNA"/>
</dbReference>
<proteinExistence type="predicted"/>
<accession>A0A6J4J246</accession>
<reference evidence="2" key="1">
    <citation type="submission" date="2020-02" db="EMBL/GenBank/DDBJ databases">
        <authorList>
            <person name="Meier V. D."/>
        </authorList>
    </citation>
    <scope>NUCLEOTIDE SEQUENCE</scope>
    <source>
        <strain evidence="2">AVDCRST_MAG50</strain>
    </source>
</reference>
<gene>
    <name evidence="2" type="ORF">AVDCRST_MAG50-3271</name>
</gene>
<dbReference type="Gene3D" id="1.20.120.450">
    <property type="entry name" value="dinb family like domain"/>
    <property type="match status" value="1"/>
</dbReference>
<sequence>MDLVDEIWAPTLTRARGLPEERLHVRVDGEYSFVETLRHLLFASDAWIHRMVLGVPNEMHEWGVPPSLPADAPPDTGPSLEEVVHVREQRAARVRAHLATMTEDHLRVRVGGPWDASDLPLEHRARTIDCFRVVFREEWWHHRFAVRDLAVVERG</sequence>
<dbReference type="AlphaFoldDB" id="A0A6J4J246"/>
<feature type="domain" description="DinB-like" evidence="1">
    <location>
        <begin position="5"/>
        <end position="143"/>
    </location>
</feature>
<organism evidence="2">
    <name type="scientific">uncultured Acidimicrobiales bacterium</name>
    <dbReference type="NCBI Taxonomy" id="310071"/>
    <lineage>
        <taxon>Bacteria</taxon>
        <taxon>Bacillati</taxon>
        <taxon>Actinomycetota</taxon>
        <taxon>Acidimicrobiia</taxon>
        <taxon>Acidimicrobiales</taxon>
        <taxon>environmental samples</taxon>
    </lineage>
</organism>